<evidence type="ECO:0000313" key="3">
    <source>
        <dbReference type="Proteomes" id="UP000193978"/>
    </source>
</evidence>
<evidence type="ECO:0000313" key="2">
    <source>
        <dbReference type="EMBL" id="ARN83931.1"/>
    </source>
</evidence>
<dbReference type="Proteomes" id="UP000193978">
    <property type="component" value="Plasmid p1"/>
</dbReference>
<evidence type="ECO:0000256" key="1">
    <source>
        <dbReference type="SAM" id="SignalP"/>
    </source>
</evidence>
<feature type="chain" id="PRO_5013094416" evidence="1">
    <location>
        <begin position="23"/>
        <end position="204"/>
    </location>
</feature>
<dbReference type="RefSeq" id="WP_085773955.1">
    <property type="nucleotide sequence ID" value="NZ_AP027150.1"/>
</dbReference>
<dbReference type="AlphaFoldDB" id="A0A1W6N2D5"/>
<feature type="signal peptide" evidence="1">
    <location>
        <begin position="1"/>
        <end position="22"/>
    </location>
</feature>
<organism evidence="2 3">
    <name type="scientific">Methylocystis bryophila</name>
    <dbReference type="NCBI Taxonomy" id="655015"/>
    <lineage>
        <taxon>Bacteria</taxon>
        <taxon>Pseudomonadati</taxon>
        <taxon>Pseudomonadota</taxon>
        <taxon>Alphaproteobacteria</taxon>
        <taxon>Hyphomicrobiales</taxon>
        <taxon>Methylocystaceae</taxon>
        <taxon>Methylocystis</taxon>
    </lineage>
</organism>
<reference evidence="2 3" key="1">
    <citation type="submission" date="2017-02" db="EMBL/GenBank/DDBJ databases">
        <authorList>
            <person name="Peterson S.W."/>
        </authorList>
    </citation>
    <scope>NUCLEOTIDE SEQUENCE [LARGE SCALE GENOMIC DNA]</scope>
    <source>
        <strain evidence="2 3">S285</strain>
        <plasmid evidence="3">Plasmid p1</plasmid>
    </source>
</reference>
<dbReference type="KEGG" id="mbry:B1812_21910"/>
<protein>
    <submittedName>
        <fullName evidence="2">Uncharacterized protein</fullName>
    </submittedName>
</protein>
<name>A0A1W6N2D5_9HYPH</name>
<geneLocation type="plasmid" evidence="2 3">
    <name>p1</name>
</geneLocation>
<keyword evidence="1" id="KW-0732">Signal</keyword>
<dbReference type="OrthoDB" id="8127200at2"/>
<sequence>MRALLSSTLSAGLVLQAATASAESFTPDPERWRPVAYSDLRLPRGEAESYASIWQDRLDESNSKPPPPPLPGLPLPDPSLSYAVGNRGASEWHFTINFQTKLAALTVLDTPNVCTDEYPSPAGGVKIKVCPMRLAVFEADRYALVIDGAACFLEKQTQAPIEDSSATRTEVSYDVAARTFKIRYTVSHTEIPQCAQTVPLHPTN</sequence>
<dbReference type="EMBL" id="CP019949">
    <property type="protein sequence ID" value="ARN83931.1"/>
    <property type="molecule type" value="Genomic_DNA"/>
</dbReference>
<gene>
    <name evidence="2" type="ORF">B1812_21910</name>
</gene>
<keyword evidence="3" id="KW-1185">Reference proteome</keyword>
<accession>A0A1W6N2D5</accession>
<keyword evidence="2" id="KW-0614">Plasmid</keyword>
<proteinExistence type="predicted"/>